<sequence>MSLDNTKLLDFLGEVDKEFSRKIVVVAVGGTAMTLLKAKPSTIDVDFTISEEFYDEFERAKKIVSPGFRVDLFHGGMVFITALPDDYLKKSKPIRTKLKNIQLRTLDPVDIIITKIARLDERDEQDIESCIKKFKIKKNQIIRRAEDIGYSGNDGVFKDNLATILKKFFG</sequence>
<gene>
    <name evidence="2" type="ORF">NUZ5A_20615</name>
</gene>
<organism evidence="2 3">
    <name type="scientific">Candidatus Nitrosotenuis uzonensis</name>
    <dbReference type="NCBI Taxonomy" id="1407055"/>
    <lineage>
        <taxon>Archaea</taxon>
        <taxon>Nitrososphaerota</taxon>
        <taxon>Candidatus Nitrosotenuis</taxon>
    </lineage>
</organism>
<evidence type="ECO:0000259" key="1">
    <source>
        <dbReference type="Pfam" id="PF19502"/>
    </source>
</evidence>
<dbReference type="Pfam" id="PF19502">
    <property type="entry name" value="DUF6036"/>
    <property type="match status" value="1"/>
</dbReference>
<dbReference type="InterPro" id="IPR045792">
    <property type="entry name" value="DUF6036"/>
</dbReference>
<accession>A0A812F274</accession>
<name>A0A812F274_9ARCH</name>
<dbReference type="RefSeq" id="WP_205098500.1">
    <property type="nucleotide sequence ID" value="NZ_CAJNAQ010000002.1"/>
</dbReference>
<evidence type="ECO:0000313" key="3">
    <source>
        <dbReference type="Proteomes" id="UP000655759"/>
    </source>
</evidence>
<dbReference type="SUPFAM" id="SSF81301">
    <property type="entry name" value="Nucleotidyltransferase"/>
    <property type="match status" value="1"/>
</dbReference>
<dbReference type="Proteomes" id="UP000655759">
    <property type="component" value="Unassembled WGS sequence"/>
</dbReference>
<dbReference type="EMBL" id="CAJNAQ010000002">
    <property type="protein sequence ID" value="CAE6489451.1"/>
    <property type="molecule type" value="Genomic_DNA"/>
</dbReference>
<comment type="caution">
    <text evidence="2">The sequence shown here is derived from an EMBL/GenBank/DDBJ whole genome shotgun (WGS) entry which is preliminary data.</text>
</comment>
<dbReference type="AlphaFoldDB" id="A0A812F274"/>
<feature type="domain" description="DUF6036" evidence="1">
    <location>
        <begin position="21"/>
        <end position="129"/>
    </location>
</feature>
<proteinExistence type="predicted"/>
<protein>
    <recommendedName>
        <fullName evidence="1">DUF6036 domain-containing protein</fullName>
    </recommendedName>
</protein>
<reference evidence="2" key="1">
    <citation type="submission" date="2021-02" db="EMBL/GenBank/DDBJ databases">
        <authorList>
            <person name="Han P."/>
        </authorList>
    </citation>
    <scope>NUCLEOTIDE SEQUENCE</scope>
    <source>
        <strain evidence="2">Candidatus Nitrosotenuis uzonensis 5A</strain>
    </source>
</reference>
<evidence type="ECO:0000313" key="2">
    <source>
        <dbReference type="EMBL" id="CAE6489451.1"/>
    </source>
</evidence>
<dbReference type="InterPro" id="IPR043519">
    <property type="entry name" value="NT_sf"/>
</dbReference>